<keyword evidence="1 2" id="KW-0378">Hydrolase</keyword>
<feature type="region of interest" description="Disordered" evidence="3">
    <location>
        <begin position="1"/>
        <end position="27"/>
    </location>
</feature>
<protein>
    <recommendedName>
        <fullName evidence="2">Deoxyguanosinetriphosphate triphosphohydrolase-like protein</fullName>
    </recommendedName>
</protein>
<proteinExistence type="inferred from homology"/>
<evidence type="ECO:0000256" key="3">
    <source>
        <dbReference type="SAM" id="MobiDB-lite"/>
    </source>
</evidence>
<dbReference type="InterPro" id="IPR050135">
    <property type="entry name" value="dGTPase-like"/>
</dbReference>
<dbReference type="NCBIfam" id="NF003701">
    <property type="entry name" value="PRK05318.1"/>
    <property type="match status" value="1"/>
</dbReference>
<dbReference type="InterPro" id="IPR003607">
    <property type="entry name" value="HD/PDEase_dom"/>
</dbReference>
<dbReference type="HAMAP" id="MF_01212">
    <property type="entry name" value="dGTPase_type2"/>
    <property type="match status" value="1"/>
</dbReference>
<dbReference type="InterPro" id="IPR023023">
    <property type="entry name" value="dNTPase_2"/>
</dbReference>
<accession>A0ABY0BYE2</accession>
<evidence type="ECO:0000256" key="2">
    <source>
        <dbReference type="HAMAP-Rule" id="MF_01212"/>
    </source>
</evidence>
<dbReference type="InterPro" id="IPR026875">
    <property type="entry name" value="PHydrolase_assoc_dom"/>
</dbReference>
<feature type="compositionally biased region" description="Basic and acidic residues" evidence="3">
    <location>
        <begin position="10"/>
        <end position="27"/>
    </location>
</feature>
<feature type="domain" description="HD" evidence="4">
    <location>
        <begin position="62"/>
        <end position="204"/>
    </location>
</feature>
<dbReference type="PANTHER" id="PTHR11373:SF40">
    <property type="entry name" value="DEOXYGUANOSINETRIPHOSPHATE TRIPHOSPHOHYDROLASE-LIKE PROTEIN 2"/>
    <property type="match status" value="1"/>
</dbReference>
<dbReference type="Proteomes" id="UP000287410">
    <property type="component" value="Unassembled WGS sequence"/>
</dbReference>
<dbReference type="EMBL" id="PIPN01000004">
    <property type="protein sequence ID" value="RUO29297.1"/>
    <property type="molecule type" value="Genomic_DNA"/>
</dbReference>
<dbReference type="NCBIfam" id="TIGR01353">
    <property type="entry name" value="dGTP_triPase"/>
    <property type="match status" value="1"/>
</dbReference>
<dbReference type="PANTHER" id="PTHR11373">
    <property type="entry name" value="DEOXYNUCLEOSIDE TRIPHOSPHATE TRIPHOSPHOHYDROLASE"/>
    <property type="match status" value="1"/>
</dbReference>
<dbReference type="SMART" id="SM00471">
    <property type="entry name" value="HDc"/>
    <property type="match status" value="1"/>
</dbReference>
<evidence type="ECO:0000256" key="1">
    <source>
        <dbReference type="ARBA" id="ARBA00022801"/>
    </source>
</evidence>
<dbReference type="Pfam" id="PF13286">
    <property type="entry name" value="HD_assoc"/>
    <property type="match status" value="1"/>
</dbReference>
<dbReference type="CDD" id="cd00077">
    <property type="entry name" value="HDc"/>
    <property type="match status" value="1"/>
</dbReference>
<dbReference type="PROSITE" id="PS51831">
    <property type="entry name" value="HD"/>
    <property type="match status" value="1"/>
</dbReference>
<comment type="caution">
    <text evidence="5">The sequence shown here is derived from an EMBL/GenBank/DDBJ whole genome shotgun (WGS) entry which is preliminary data.</text>
</comment>
<dbReference type="NCBIfam" id="NF041026">
    <property type="entry name" value="antiphage_dGTPase"/>
    <property type="match status" value="1"/>
</dbReference>
<dbReference type="InterPro" id="IPR006261">
    <property type="entry name" value="dGTPase"/>
</dbReference>
<dbReference type="Gene3D" id="1.10.3210.10">
    <property type="entry name" value="Hypothetical protein af1432"/>
    <property type="match status" value="1"/>
</dbReference>
<evidence type="ECO:0000313" key="6">
    <source>
        <dbReference type="Proteomes" id="UP000287410"/>
    </source>
</evidence>
<dbReference type="Pfam" id="PF01966">
    <property type="entry name" value="HD"/>
    <property type="match status" value="1"/>
</dbReference>
<reference evidence="5 6" key="1">
    <citation type="journal article" date="2018" name="Front. Microbiol.">
        <title>Genome-Based Analysis Reveals the Taxonomy and Diversity of the Family Idiomarinaceae.</title>
        <authorList>
            <person name="Liu Y."/>
            <person name="Lai Q."/>
            <person name="Shao Z."/>
        </authorList>
    </citation>
    <scope>NUCLEOTIDE SEQUENCE [LARGE SCALE GENOMIC DNA]</scope>
    <source>
        <strain evidence="5 6">GBSy1</strain>
    </source>
</reference>
<keyword evidence="6" id="KW-1185">Reference proteome</keyword>
<dbReference type="InterPro" id="IPR006674">
    <property type="entry name" value="HD_domain"/>
</dbReference>
<gene>
    <name evidence="5" type="ORF">CWE12_09950</name>
</gene>
<sequence>MTDLSNPVWQDRRSGPNKQRSGDMRTAWQRDRARVLHSAAFRRLQSKTQIMNVGENDFYRTRLTHSLEAAQIGSSLINHVRHQGNEFERALLPDENLMEALCLAHDIGHPPFGHGGETALNFKMLRSGGFEGNGQTFRIVARLEAYHEQYGMDLTRRTLLGLLKYPVVMPDLPLPADENNPGALGKWKPAKAIFAEDADILDWVLAPLNQNDRAVFQQTQTLEASPWQRSLHKSFDASMMELADDIAYGVHDLEDAVVTGTLSQHQWQTHMDSLIEALQPGLRALLRELETQLFSTSHHQRKNAIGALVNIFVTCVRVEDVLPEAEEPLLRYNVTLPTAERQLLDALKGVVFECVINQPDIQQLRYRSQNMLLNLFTAFHTEPTRLLPRNTRARWQEAFNQAGQSAADRVLCDYIAGMTDDYAERMHRNLF</sequence>
<evidence type="ECO:0000259" key="4">
    <source>
        <dbReference type="PROSITE" id="PS51831"/>
    </source>
</evidence>
<comment type="similarity">
    <text evidence="2">Belongs to the dGTPase family. Type 2 subfamily.</text>
</comment>
<dbReference type="SUPFAM" id="SSF109604">
    <property type="entry name" value="HD-domain/PDEase-like"/>
    <property type="match status" value="1"/>
</dbReference>
<name>A0ABY0BYE2_9GAMM</name>
<organism evidence="5 6">
    <name type="scientific">Aliidiomarina sedimenti</name>
    <dbReference type="NCBI Taxonomy" id="1933879"/>
    <lineage>
        <taxon>Bacteria</taxon>
        <taxon>Pseudomonadati</taxon>
        <taxon>Pseudomonadota</taxon>
        <taxon>Gammaproteobacteria</taxon>
        <taxon>Alteromonadales</taxon>
        <taxon>Idiomarinaceae</taxon>
        <taxon>Aliidiomarina</taxon>
    </lineage>
</organism>
<evidence type="ECO:0000313" key="5">
    <source>
        <dbReference type="EMBL" id="RUO29297.1"/>
    </source>
</evidence>